<feature type="compositionally biased region" description="Basic and acidic residues" evidence="14">
    <location>
        <begin position="376"/>
        <end position="388"/>
    </location>
</feature>
<dbReference type="InterPro" id="IPR006984">
    <property type="entry name" value="Fcf1/UTP23"/>
</dbReference>
<dbReference type="CDD" id="cd05831">
    <property type="entry name" value="Ribosomal_P1"/>
    <property type="match status" value="1"/>
</dbReference>
<dbReference type="PANTHER" id="PTHR12416">
    <property type="entry name" value="RRNA-PROCESSING PROTEIN UTP23 HOMOLOG"/>
    <property type="match status" value="1"/>
</dbReference>
<accession>A0A7J6P972</accession>
<protein>
    <submittedName>
        <fullName evidence="17">Small subunit processome component</fullName>
    </submittedName>
</protein>
<gene>
    <name evidence="17" type="primary">UTP23</name>
    <name evidence="17" type="ORF">FOZ60_013530</name>
</gene>
<evidence type="ECO:0000313" key="17">
    <source>
        <dbReference type="EMBL" id="KAF4692417.1"/>
    </source>
</evidence>
<feature type="transmembrane region" description="Helical" evidence="15">
    <location>
        <begin position="134"/>
        <end position="166"/>
    </location>
</feature>
<evidence type="ECO:0000256" key="2">
    <source>
        <dbReference type="ARBA" id="ARBA00004604"/>
    </source>
</evidence>
<dbReference type="GO" id="GO:0032040">
    <property type="term" value="C:small-subunit processome"/>
    <property type="evidence" value="ECO:0007669"/>
    <property type="project" value="InterPro"/>
</dbReference>
<dbReference type="FunFam" id="3.40.50.1010:FF:000006">
    <property type="entry name" value="rRNA-processing protein UTP23 homolog"/>
    <property type="match status" value="1"/>
</dbReference>
<sequence>MESTGSPQLNDGQLDGEKEAGNKLEEIKAMAIPMIRRLTGTVSIMKPWKEFFTFTRPRSSGEMSQRISKNLFYYQGNYGVCAVVLLLLWVLTTPSALFLCLLLVASWVAFLNKNSDPNWNPQIGGVPLNRTQRMLAMTVVSGALVLIFAGGLIVTVLCLSGILAVAHATFNSGAGKFEELAEEDLPLNAFKMKIRRQKSHRKVMRFYQTAFGFQEPYRALIDGTFINAALKSKVHIKEQLPKLLGGRTTPVVTECVYQELRDLGADFSGSAIIARGYYRLKCGHTKGECSAADCITKQLASNNPKQYLVCTQDKALRERVRRVPGAGLIILHGGQVPIIEQPSEASVRVATKQENEKQAVQTWEKSKLPILRQEEAKAEAMAGDARDTSKKKRRGPRAPNPLSCKKRKVQMPAGDEEHAQEQTTTTTKRKLMAAVPTHDIPGTERDELLCTYAALILHDSDLEITSDNLNSLIHASGARHVESYWPVIFARMLKGKDVSEMLSAAGSVGAVAAAPAAGAAAGGAEAAPAEEEKKVEEEEEEEDEDMGFDLFD</sequence>
<evidence type="ECO:0000313" key="18">
    <source>
        <dbReference type="Proteomes" id="UP000541610"/>
    </source>
</evidence>
<dbReference type="InterPro" id="IPR004895">
    <property type="entry name" value="Prenylated_rab_accept_PRA1"/>
</dbReference>
<dbReference type="InterPro" id="IPR027534">
    <property type="entry name" value="Ribosomal_P1/P2"/>
</dbReference>
<feature type="region of interest" description="Disordered" evidence="14">
    <location>
        <begin position="517"/>
        <end position="552"/>
    </location>
</feature>
<dbReference type="Pfam" id="PF24779">
    <property type="entry name" value="UTP23_sensor"/>
    <property type="match status" value="1"/>
</dbReference>
<feature type="domain" description="UTP23 sensor motif region" evidence="16">
    <location>
        <begin position="390"/>
        <end position="408"/>
    </location>
</feature>
<evidence type="ECO:0000256" key="9">
    <source>
        <dbReference type="ARBA" id="ARBA00023136"/>
    </source>
</evidence>
<dbReference type="GO" id="GO:0003735">
    <property type="term" value="F:structural constituent of ribosome"/>
    <property type="evidence" value="ECO:0007669"/>
    <property type="project" value="InterPro"/>
</dbReference>
<organism evidence="17 18">
    <name type="scientific">Perkinsus olseni</name>
    <name type="common">Perkinsus atlanticus</name>
    <dbReference type="NCBI Taxonomy" id="32597"/>
    <lineage>
        <taxon>Eukaryota</taxon>
        <taxon>Sar</taxon>
        <taxon>Alveolata</taxon>
        <taxon>Perkinsozoa</taxon>
        <taxon>Perkinsea</taxon>
        <taxon>Perkinsida</taxon>
        <taxon>Perkinsidae</taxon>
        <taxon>Perkinsus</taxon>
    </lineage>
</organism>
<keyword evidence="9 15" id="KW-0472">Membrane</keyword>
<dbReference type="InterPro" id="IPR038716">
    <property type="entry name" value="P1/P2_N_sf"/>
</dbReference>
<keyword evidence="10" id="KW-0539">Nucleus</keyword>
<comment type="caution">
    <text evidence="17">The sequence shown here is derived from an EMBL/GenBank/DDBJ whole genome shotgun (WGS) entry which is preliminary data.</text>
</comment>
<keyword evidence="6 15" id="KW-0812">Transmembrane</keyword>
<dbReference type="SUPFAM" id="SSF88723">
    <property type="entry name" value="PIN domain-like"/>
    <property type="match status" value="1"/>
</dbReference>
<dbReference type="GO" id="GO:0006364">
    <property type="term" value="P:rRNA processing"/>
    <property type="evidence" value="ECO:0007669"/>
    <property type="project" value="UniProtKB-KW"/>
</dbReference>
<dbReference type="FunFam" id="1.10.10.1410:FF:000002">
    <property type="entry name" value="60S acidic ribosomal protein P2"/>
    <property type="match status" value="1"/>
</dbReference>
<evidence type="ECO:0000256" key="3">
    <source>
        <dbReference type="ARBA" id="ARBA00005436"/>
    </source>
</evidence>
<evidence type="ECO:0000256" key="6">
    <source>
        <dbReference type="ARBA" id="ARBA00022692"/>
    </source>
</evidence>
<dbReference type="InterPro" id="IPR029060">
    <property type="entry name" value="PIN-like_dom_sf"/>
</dbReference>
<dbReference type="Pfam" id="PF04900">
    <property type="entry name" value="Fcf1"/>
    <property type="match status" value="1"/>
</dbReference>
<dbReference type="AlphaFoldDB" id="A0A7J6P972"/>
<dbReference type="GO" id="GO:0006414">
    <property type="term" value="P:translational elongation"/>
    <property type="evidence" value="ECO:0007669"/>
    <property type="project" value="InterPro"/>
</dbReference>
<dbReference type="Pfam" id="PF03208">
    <property type="entry name" value="PRA1"/>
    <property type="match status" value="1"/>
</dbReference>
<dbReference type="EMBL" id="JABANP010000061">
    <property type="protein sequence ID" value="KAF4692417.1"/>
    <property type="molecule type" value="Genomic_DNA"/>
</dbReference>
<evidence type="ECO:0000259" key="16">
    <source>
        <dbReference type="Pfam" id="PF24779"/>
    </source>
</evidence>
<name>A0A7J6P972_PEROL</name>
<keyword evidence="4" id="KW-0690">Ribosome biogenesis</keyword>
<comment type="subcellular location">
    <subcellularLocation>
        <location evidence="1">Membrane</location>
        <topology evidence="1">Multi-pass membrane protein</topology>
    </subcellularLocation>
    <subcellularLocation>
        <location evidence="2">Nucleus</location>
        <location evidence="2">Nucleolus</location>
    </subcellularLocation>
</comment>
<dbReference type="OrthoDB" id="25675at2759"/>
<dbReference type="Gene3D" id="1.10.10.1410">
    <property type="match status" value="1"/>
</dbReference>
<evidence type="ECO:0000256" key="10">
    <source>
        <dbReference type="ARBA" id="ARBA00023242"/>
    </source>
</evidence>
<dbReference type="Gene3D" id="3.40.50.1010">
    <property type="entry name" value="5'-nuclease"/>
    <property type="match status" value="1"/>
</dbReference>
<dbReference type="HAMAP" id="MF_01478">
    <property type="entry name" value="Ribosomal_L12_arch"/>
    <property type="match status" value="1"/>
</dbReference>
<evidence type="ECO:0000256" key="7">
    <source>
        <dbReference type="ARBA" id="ARBA00022980"/>
    </source>
</evidence>
<comment type="similarity">
    <text evidence="13">Belongs to the UTP23/FCF1 family. UTP23 subfamily.</text>
</comment>
<keyword evidence="5" id="KW-0698">rRNA processing</keyword>
<evidence type="ECO:0000256" key="13">
    <source>
        <dbReference type="ARBA" id="ARBA00038503"/>
    </source>
</evidence>
<dbReference type="Proteomes" id="UP000541610">
    <property type="component" value="Unassembled WGS sequence"/>
</dbReference>
<feature type="region of interest" description="Disordered" evidence="14">
    <location>
        <begin position="376"/>
        <end position="428"/>
    </location>
</feature>
<evidence type="ECO:0000256" key="15">
    <source>
        <dbReference type="SAM" id="Phobius"/>
    </source>
</evidence>
<dbReference type="Pfam" id="PF00428">
    <property type="entry name" value="Ribosomal_60s"/>
    <property type="match status" value="1"/>
</dbReference>
<evidence type="ECO:0000256" key="11">
    <source>
        <dbReference type="ARBA" id="ARBA00023274"/>
    </source>
</evidence>
<feature type="compositionally biased region" description="Acidic residues" evidence="14">
    <location>
        <begin position="537"/>
        <end position="552"/>
    </location>
</feature>
<evidence type="ECO:0000256" key="1">
    <source>
        <dbReference type="ARBA" id="ARBA00004141"/>
    </source>
</evidence>
<keyword evidence="8 15" id="KW-1133">Transmembrane helix</keyword>
<reference evidence="17 18" key="1">
    <citation type="submission" date="2020-04" db="EMBL/GenBank/DDBJ databases">
        <title>Perkinsus olseni comparative genomics.</title>
        <authorList>
            <person name="Bogema D.R."/>
        </authorList>
    </citation>
    <scope>NUCLEOTIDE SEQUENCE [LARGE SCALE GENOMIC DNA]</scope>
    <source>
        <strain evidence="17">00978-12</strain>
    </source>
</reference>
<feature type="compositionally biased region" description="Low complexity" evidence="14">
    <location>
        <begin position="517"/>
        <end position="527"/>
    </location>
</feature>
<evidence type="ECO:0000256" key="14">
    <source>
        <dbReference type="SAM" id="MobiDB-lite"/>
    </source>
</evidence>
<evidence type="ECO:0000256" key="12">
    <source>
        <dbReference type="ARBA" id="ARBA00037300"/>
    </source>
</evidence>
<comment type="function">
    <text evidence="12">Involved in rRNA-processing and ribosome biogenesis.</text>
</comment>
<evidence type="ECO:0000256" key="4">
    <source>
        <dbReference type="ARBA" id="ARBA00022517"/>
    </source>
</evidence>
<dbReference type="GO" id="GO:0016020">
    <property type="term" value="C:membrane"/>
    <property type="evidence" value="ECO:0007669"/>
    <property type="project" value="UniProtKB-SubCell"/>
</dbReference>
<dbReference type="GO" id="GO:0005840">
    <property type="term" value="C:ribosome"/>
    <property type="evidence" value="ECO:0007669"/>
    <property type="project" value="UniProtKB-KW"/>
</dbReference>
<proteinExistence type="inferred from homology"/>
<dbReference type="InterPro" id="IPR057776">
    <property type="entry name" value="UTP23_sensor"/>
</dbReference>
<keyword evidence="11" id="KW-0687">Ribonucleoprotein</keyword>
<keyword evidence="7" id="KW-0689">Ribosomal protein</keyword>
<evidence type="ECO:0000256" key="8">
    <source>
        <dbReference type="ARBA" id="ARBA00022989"/>
    </source>
</evidence>
<evidence type="ECO:0000256" key="5">
    <source>
        <dbReference type="ARBA" id="ARBA00022552"/>
    </source>
</evidence>
<comment type="similarity">
    <text evidence="3">Belongs to the eukaryotic ribosomal protein P1/P2 family.</text>
</comment>